<sequence length="224" mass="25490">MLASTDHNLQLFHDQEPVHTHQKCSRCYKIQRGHAFKLSLCNGCQIDMYCSKECQVADWPNHKTACKQYKKERIQLAEMTGIASAAPDIYAWMKYYDTPLKNCAVAALNPRVEPHSERTDCLYLQIRHTGDTTVPISQRFIVESVGRESVSKFQRTSMAAPAGYYDQACNMGRIEMGSDFYGVARYALTVVFGPENAPNGAKHMWKHFSINKSTARAARTRLDW</sequence>
<dbReference type="Gene3D" id="6.10.140.2220">
    <property type="match status" value="1"/>
</dbReference>
<keyword evidence="1" id="KW-0479">Metal-binding</keyword>
<accession>A0AAD7CC48</accession>
<keyword evidence="2 4" id="KW-0863">Zinc-finger</keyword>
<name>A0AAD7CC48_9AGAR</name>
<dbReference type="EMBL" id="JARKIF010000003">
    <property type="protein sequence ID" value="KAJ7644639.1"/>
    <property type="molecule type" value="Genomic_DNA"/>
</dbReference>
<dbReference type="AlphaFoldDB" id="A0AAD7CC48"/>
<dbReference type="SUPFAM" id="SSF144232">
    <property type="entry name" value="HIT/MYND zinc finger-like"/>
    <property type="match status" value="1"/>
</dbReference>
<dbReference type="Proteomes" id="UP001221142">
    <property type="component" value="Unassembled WGS sequence"/>
</dbReference>
<proteinExistence type="predicted"/>
<organism evidence="6 7">
    <name type="scientific">Roridomyces roridus</name>
    <dbReference type="NCBI Taxonomy" id="1738132"/>
    <lineage>
        <taxon>Eukaryota</taxon>
        <taxon>Fungi</taxon>
        <taxon>Dikarya</taxon>
        <taxon>Basidiomycota</taxon>
        <taxon>Agaricomycotina</taxon>
        <taxon>Agaricomycetes</taxon>
        <taxon>Agaricomycetidae</taxon>
        <taxon>Agaricales</taxon>
        <taxon>Marasmiineae</taxon>
        <taxon>Mycenaceae</taxon>
        <taxon>Roridomyces</taxon>
    </lineage>
</organism>
<evidence type="ECO:0000256" key="4">
    <source>
        <dbReference type="PROSITE-ProRule" id="PRU00134"/>
    </source>
</evidence>
<protein>
    <recommendedName>
        <fullName evidence="5">MYND-type domain-containing protein</fullName>
    </recommendedName>
</protein>
<gene>
    <name evidence="6" type="ORF">FB45DRAFT_999614</name>
</gene>
<comment type="caution">
    <text evidence="6">The sequence shown here is derived from an EMBL/GenBank/DDBJ whole genome shotgun (WGS) entry which is preliminary data.</text>
</comment>
<reference evidence="6" key="1">
    <citation type="submission" date="2023-03" db="EMBL/GenBank/DDBJ databases">
        <title>Massive genome expansion in bonnet fungi (Mycena s.s.) driven by repeated elements and novel gene families across ecological guilds.</title>
        <authorList>
            <consortium name="Lawrence Berkeley National Laboratory"/>
            <person name="Harder C.B."/>
            <person name="Miyauchi S."/>
            <person name="Viragh M."/>
            <person name="Kuo A."/>
            <person name="Thoen E."/>
            <person name="Andreopoulos B."/>
            <person name="Lu D."/>
            <person name="Skrede I."/>
            <person name="Drula E."/>
            <person name="Henrissat B."/>
            <person name="Morin E."/>
            <person name="Kohler A."/>
            <person name="Barry K."/>
            <person name="LaButti K."/>
            <person name="Morin E."/>
            <person name="Salamov A."/>
            <person name="Lipzen A."/>
            <person name="Mereny Z."/>
            <person name="Hegedus B."/>
            <person name="Baldrian P."/>
            <person name="Stursova M."/>
            <person name="Weitz H."/>
            <person name="Taylor A."/>
            <person name="Grigoriev I.V."/>
            <person name="Nagy L.G."/>
            <person name="Martin F."/>
            <person name="Kauserud H."/>
        </authorList>
    </citation>
    <scope>NUCLEOTIDE SEQUENCE</scope>
    <source>
        <strain evidence="6">9284</strain>
    </source>
</reference>
<dbReference type="GO" id="GO:0008270">
    <property type="term" value="F:zinc ion binding"/>
    <property type="evidence" value="ECO:0007669"/>
    <property type="project" value="UniProtKB-KW"/>
</dbReference>
<evidence type="ECO:0000313" key="6">
    <source>
        <dbReference type="EMBL" id="KAJ7644639.1"/>
    </source>
</evidence>
<evidence type="ECO:0000313" key="7">
    <source>
        <dbReference type="Proteomes" id="UP001221142"/>
    </source>
</evidence>
<dbReference type="Pfam" id="PF01753">
    <property type="entry name" value="zf-MYND"/>
    <property type="match status" value="1"/>
</dbReference>
<evidence type="ECO:0000256" key="2">
    <source>
        <dbReference type="ARBA" id="ARBA00022771"/>
    </source>
</evidence>
<evidence type="ECO:0000256" key="1">
    <source>
        <dbReference type="ARBA" id="ARBA00022723"/>
    </source>
</evidence>
<keyword evidence="3" id="KW-0862">Zinc</keyword>
<keyword evidence="7" id="KW-1185">Reference proteome</keyword>
<feature type="domain" description="MYND-type" evidence="5">
    <location>
        <begin position="24"/>
        <end position="66"/>
    </location>
</feature>
<evidence type="ECO:0000256" key="3">
    <source>
        <dbReference type="ARBA" id="ARBA00022833"/>
    </source>
</evidence>
<dbReference type="PROSITE" id="PS50865">
    <property type="entry name" value="ZF_MYND_2"/>
    <property type="match status" value="1"/>
</dbReference>
<dbReference type="InterPro" id="IPR002893">
    <property type="entry name" value="Znf_MYND"/>
</dbReference>
<evidence type="ECO:0000259" key="5">
    <source>
        <dbReference type="PROSITE" id="PS50865"/>
    </source>
</evidence>